<evidence type="ECO:0000313" key="2">
    <source>
        <dbReference type="Proteomes" id="UP000744676"/>
    </source>
</evidence>
<dbReference type="Proteomes" id="UP000744676">
    <property type="component" value="Unassembled WGS sequence"/>
</dbReference>
<keyword evidence="2" id="KW-1185">Reference proteome</keyword>
<dbReference type="EMBL" id="QVQA01000382">
    <property type="protein sequence ID" value="KAF5092503.1"/>
    <property type="molecule type" value="Genomic_DNA"/>
</dbReference>
<reference evidence="1 2" key="1">
    <citation type="journal article" date="2020" name="Front. Microbiol.">
        <title>Phenotypic and Genetic Characterization of the Cheese Ripening Yeast Geotrichum candidum.</title>
        <authorList>
            <person name="Perkins V."/>
            <person name="Vignola S."/>
            <person name="Lessard M.H."/>
            <person name="Plante P.L."/>
            <person name="Corbeil J."/>
            <person name="Dugat-Bony E."/>
            <person name="Frenette M."/>
            <person name="Labrie S."/>
        </authorList>
    </citation>
    <scope>NUCLEOTIDE SEQUENCE [LARGE SCALE GENOMIC DNA]</scope>
    <source>
        <strain evidence="1 2">LMA-1147</strain>
    </source>
</reference>
<protein>
    <submittedName>
        <fullName evidence="1">Uncharacterized protein</fullName>
    </submittedName>
</protein>
<sequence length="693" mass="77829">MTSNQNNKRFQRGKGRGNVEAYSLSEKENSKWESYYKSLDLFDGDEAEWTRFKDTCQQPLPVTFRITGGLETSKELQDIVEKKYIPLTESIKIEDEKIEVPRPIEFYPNGMAYQFNVSKSVLRKNEAFAQLQRFLVVENAAGNVSRQEAVSMVPPLFMDIKSHHKVLDMCAAPGSKTAQLIEALHSSTNDSRVDGIVVANDSDYKRSHLLVHQVKRLTSPNLLVTNHDAQAYPRICTSSENPKEGILFDRILCDVPCSGDGTMRKNLNVWREWKVGNGLGLHSLQLNILLRGIQLLEDEGRLVYSTCSLNPVENEAVVAEALRQNVGKIRLVDVSTELPNLKRSSGLNTWKVANKAGKFIEKSDANANCKKKNGDNNIDASVFPPTEEEAKEFGLEKCVRVYPQQQNTGGFFITVFEKLSGANRKRTREPSPEGAAAGSATEAKKAKVEDANNTEITAIASGPAPALEPKKERLPRDANEEPFVFLSPEHPVLVKCKEFFGISDDFPLDVLLVRNNAGEPTRSIYYVDPVMKPLLELNENKLKIVHSGIRMFTFQRKDVPCEWRIQNEGVRIITPFLSKRVIEYAGESTKALELLRTLATEDFTKFPFLREHHNDEFFTLIENIAEGCIILKIRQEAGPELLFPIWRGKGSCNLMLPKEDLDELKHRMFGIGVVKKQLPPAVAATVVAEPSEA</sequence>
<gene>
    <name evidence="1" type="ORF">D0Z00_004554</name>
</gene>
<organism evidence="1 2">
    <name type="scientific">Geotrichum galactomycetum</name>
    <dbReference type="NCBI Taxonomy" id="27317"/>
    <lineage>
        <taxon>Eukaryota</taxon>
        <taxon>Fungi</taxon>
        <taxon>Dikarya</taxon>
        <taxon>Ascomycota</taxon>
        <taxon>Saccharomycotina</taxon>
        <taxon>Dipodascomycetes</taxon>
        <taxon>Dipodascales</taxon>
        <taxon>Dipodascaceae</taxon>
        <taxon>Geotrichum</taxon>
    </lineage>
</organism>
<accession>A0ACB6UY53</accession>
<comment type="caution">
    <text evidence="1">The sequence shown here is derived from an EMBL/GenBank/DDBJ whole genome shotgun (WGS) entry which is preliminary data.</text>
</comment>
<name>A0ACB6UY53_9ASCO</name>
<proteinExistence type="predicted"/>
<evidence type="ECO:0000313" key="1">
    <source>
        <dbReference type="EMBL" id="KAF5092503.1"/>
    </source>
</evidence>